<sequence>MVSLRWHWALQGLAASQTPLHPALTHCSSECNLLSPQSSQIYTQTLIIKRERERERERESWRQKGHLSVLKRMSYSQHYTTVCRLTHVEAQLKACHFFNAASAVASVYWGESKLAFIGSPLCRLHQDRGHAEGIVCHQPQERFMAHRLNHPQMKPKLNCQHAGLQAETSLLDQGNAAGSCHCQQSYPAPSPFKWLLKMVHSSPPTVANLPTAGTLLCTIKVYQQRGIHNLPLSDELQACLSSDSERRCYPSTTSSQLDLLTPDSSQEDRNRSHKSWEQRDEWHVRLKRYLTRLSSPTPSALSPPLQQGAWDSFHIGQSRAPHSPPSKQPALLSAVEQTLAPCSSAALTGPTKRQPQHRGKDTGRH</sequence>
<evidence type="ECO:0000256" key="1">
    <source>
        <dbReference type="SAM" id="MobiDB-lite"/>
    </source>
</evidence>
<dbReference type="Proteomes" id="UP000824540">
    <property type="component" value="Unassembled WGS sequence"/>
</dbReference>
<feature type="compositionally biased region" description="Polar residues" evidence="1">
    <location>
        <begin position="250"/>
        <end position="264"/>
    </location>
</feature>
<dbReference type="EMBL" id="JAFBMS010000237">
    <property type="protein sequence ID" value="KAG9332716.1"/>
    <property type="molecule type" value="Genomic_DNA"/>
</dbReference>
<gene>
    <name evidence="2" type="ORF">JZ751_014815</name>
</gene>
<dbReference type="AlphaFoldDB" id="A0A8T2MYQ0"/>
<evidence type="ECO:0000313" key="2">
    <source>
        <dbReference type="EMBL" id="KAG9332716.1"/>
    </source>
</evidence>
<protein>
    <submittedName>
        <fullName evidence="2">Uncharacterized protein</fullName>
    </submittedName>
</protein>
<organism evidence="2 3">
    <name type="scientific">Albula glossodonta</name>
    <name type="common">roundjaw bonefish</name>
    <dbReference type="NCBI Taxonomy" id="121402"/>
    <lineage>
        <taxon>Eukaryota</taxon>
        <taxon>Metazoa</taxon>
        <taxon>Chordata</taxon>
        <taxon>Craniata</taxon>
        <taxon>Vertebrata</taxon>
        <taxon>Euteleostomi</taxon>
        <taxon>Actinopterygii</taxon>
        <taxon>Neopterygii</taxon>
        <taxon>Teleostei</taxon>
        <taxon>Albuliformes</taxon>
        <taxon>Albulidae</taxon>
        <taxon>Albula</taxon>
    </lineage>
</organism>
<proteinExistence type="predicted"/>
<evidence type="ECO:0000313" key="3">
    <source>
        <dbReference type="Proteomes" id="UP000824540"/>
    </source>
</evidence>
<name>A0A8T2MYQ0_9TELE</name>
<feature type="region of interest" description="Disordered" evidence="1">
    <location>
        <begin position="247"/>
        <end position="277"/>
    </location>
</feature>
<accession>A0A8T2MYQ0</accession>
<keyword evidence="3" id="KW-1185">Reference proteome</keyword>
<comment type="caution">
    <text evidence="2">The sequence shown here is derived from an EMBL/GenBank/DDBJ whole genome shotgun (WGS) entry which is preliminary data.</text>
</comment>
<feature type="compositionally biased region" description="Basic and acidic residues" evidence="1">
    <location>
        <begin position="266"/>
        <end position="277"/>
    </location>
</feature>
<reference evidence="2" key="1">
    <citation type="thesis" date="2021" institute="BYU ScholarsArchive" country="Provo, UT, USA">
        <title>Applications of and Algorithms for Genome Assembly and Genomic Analyses with an Emphasis on Marine Teleosts.</title>
        <authorList>
            <person name="Pickett B.D."/>
        </authorList>
    </citation>
    <scope>NUCLEOTIDE SEQUENCE</scope>
    <source>
        <strain evidence="2">HI-2016</strain>
    </source>
</reference>
<feature type="region of interest" description="Disordered" evidence="1">
    <location>
        <begin position="315"/>
        <end position="365"/>
    </location>
</feature>